<dbReference type="Proteomes" id="UP000011704">
    <property type="component" value="Unassembled WGS sequence"/>
</dbReference>
<accession>M1YHW2</accession>
<protein>
    <recommendedName>
        <fullName evidence="4">COMM domain-containing protein</fullName>
    </recommendedName>
</protein>
<keyword evidence="1" id="KW-0175">Coiled coil</keyword>
<dbReference type="InParanoid" id="M1YHW2"/>
<name>M1YHW2_NITG3</name>
<dbReference type="HOGENOM" id="CLU_1208758_0_0_0"/>
<reference evidence="2 3" key="1">
    <citation type="journal article" date="2013" name="Front. Microbiol.">
        <title>The genome of Nitrospina gracilis illuminates the metabolism and evolution of the major marine nitrite oxidizer.</title>
        <authorList>
            <person name="Luecker S."/>
            <person name="Nowka B."/>
            <person name="Rattei T."/>
            <person name="Spieck E."/>
            <person name="and Daims H."/>
        </authorList>
    </citation>
    <scope>NUCLEOTIDE SEQUENCE [LARGE SCALE GENOMIC DNA]</scope>
    <source>
        <strain evidence="2 3">3/211</strain>
    </source>
</reference>
<sequence>MSQETKPNLDPASDLDDEVSSEFEKILKILKELQDQENLFISLVPPFDISVKIDKEIRQEKLKQAEIDEKVFKNDLRKIETFILVSILGEQNSYIENVLERTNIRGPKAEEKRKEINEAIKKVEEKLVNERLKQRYFLKASSKAPSFHSLDWDIKLKIKDAQIEKISFPYATCKFRYQREFSESPLNLIGGKTFDSVQINFSGDEIDYLIKQLEIIKKNISQAEDKYGQ</sequence>
<dbReference type="EMBL" id="CAQJ01000027">
    <property type="protein sequence ID" value="CCQ90085.1"/>
    <property type="molecule type" value="Genomic_DNA"/>
</dbReference>
<proteinExistence type="predicted"/>
<comment type="caution">
    <text evidence="2">The sequence shown here is derived from an EMBL/GenBank/DDBJ whole genome shotgun (WGS) entry which is preliminary data.</text>
</comment>
<feature type="coiled-coil region" evidence="1">
    <location>
        <begin position="106"/>
        <end position="133"/>
    </location>
</feature>
<keyword evidence="3" id="KW-1185">Reference proteome</keyword>
<organism evidence="2 3">
    <name type="scientific">Nitrospina gracilis (strain 3/211)</name>
    <dbReference type="NCBI Taxonomy" id="1266370"/>
    <lineage>
        <taxon>Bacteria</taxon>
        <taxon>Pseudomonadati</taxon>
        <taxon>Nitrospinota/Tectimicrobiota group</taxon>
        <taxon>Nitrospinota</taxon>
        <taxon>Nitrospinia</taxon>
        <taxon>Nitrospinales</taxon>
        <taxon>Nitrospinaceae</taxon>
        <taxon>Nitrospina</taxon>
    </lineage>
</organism>
<dbReference type="RefSeq" id="WP_005007235.1">
    <property type="nucleotide sequence ID" value="NZ_HG422173.1"/>
</dbReference>
<gene>
    <name evidence="2" type="ORF">NITGR_240004</name>
</gene>
<evidence type="ECO:0000256" key="1">
    <source>
        <dbReference type="SAM" id="Coils"/>
    </source>
</evidence>
<dbReference type="STRING" id="1266370.NITGR_240004"/>
<dbReference type="AlphaFoldDB" id="M1YHW2"/>
<evidence type="ECO:0000313" key="2">
    <source>
        <dbReference type="EMBL" id="CCQ90085.1"/>
    </source>
</evidence>
<evidence type="ECO:0000313" key="3">
    <source>
        <dbReference type="Proteomes" id="UP000011704"/>
    </source>
</evidence>
<evidence type="ECO:0008006" key="4">
    <source>
        <dbReference type="Google" id="ProtNLM"/>
    </source>
</evidence>